<feature type="coiled-coil region" evidence="1">
    <location>
        <begin position="25"/>
        <end position="59"/>
    </location>
</feature>
<proteinExistence type="predicted"/>
<evidence type="ECO:0000313" key="2">
    <source>
        <dbReference type="EMBL" id="VVN81424.1"/>
    </source>
</evidence>
<dbReference type="Proteomes" id="UP000326557">
    <property type="component" value="Unassembled WGS sequence"/>
</dbReference>
<sequence length="76" mass="9037">MAGRQSVEMRLDDLDLLPSPRQLQIEDLQQQRESLLRERREVQQHNQTLQQDLQALRLKTEQERYVRGVRIARTAG</sequence>
<protein>
    <submittedName>
        <fullName evidence="2">Uncharacterized protein</fullName>
    </submittedName>
</protein>
<gene>
    <name evidence="2" type="ORF">PS704_01138</name>
</gene>
<reference evidence="2 3" key="1">
    <citation type="submission" date="2019-09" db="EMBL/GenBank/DDBJ databases">
        <authorList>
            <person name="Chandra G."/>
            <person name="Truman W A."/>
        </authorList>
    </citation>
    <scope>NUCLEOTIDE SEQUENCE [LARGE SCALE GENOMIC DNA]</scope>
    <source>
        <strain evidence="2">PS704</strain>
    </source>
</reference>
<accession>A0A5E7AXQ5</accession>
<dbReference type="AlphaFoldDB" id="A0A5E7AXQ5"/>
<keyword evidence="1" id="KW-0175">Coiled coil</keyword>
<name>A0A5E7AXQ5_PSEFL</name>
<organism evidence="2 3">
    <name type="scientific">Pseudomonas fluorescens</name>
    <dbReference type="NCBI Taxonomy" id="294"/>
    <lineage>
        <taxon>Bacteria</taxon>
        <taxon>Pseudomonadati</taxon>
        <taxon>Pseudomonadota</taxon>
        <taxon>Gammaproteobacteria</taxon>
        <taxon>Pseudomonadales</taxon>
        <taxon>Pseudomonadaceae</taxon>
        <taxon>Pseudomonas</taxon>
    </lineage>
</organism>
<evidence type="ECO:0000256" key="1">
    <source>
        <dbReference type="SAM" id="Coils"/>
    </source>
</evidence>
<evidence type="ECO:0000313" key="3">
    <source>
        <dbReference type="Proteomes" id="UP000326557"/>
    </source>
</evidence>
<dbReference type="EMBL" id="CABVHP010000002">
    <property type="protein sequence ID" value="VVN81424.1"/>
    <property type="molecule type" value="Genomic_DNA"/>
</dbReference>